<dbReference type="AlphaFoldDB" id="A0A381JD34"/>
<dbReference type="InterPro" id="IPR009003">
    <property type="entry name" value="Peptidase_S1_PA"/>
</dbReference>
<dbReference type="SUPFAM" id="SSF50494">
    <property type="entry name" value="Trypsin-like serine proteases"/>
    <property type="match status" value="1"/>
</dbReference>
<dbReference type="SUPFAM" id="SSF50156">
    <property type="entry name" value="PDZ domain-like"/>
    <property type="match status" value="1"/>
</dbReference>
<evidence type="ECO:0000256" key="1">
    <source>
        <dbReference type="ARBA" id="ARBA00022670"/>
    </source>
</evidence>
<keyword evidence="3" id="KW-1133">Transmembrane helix</keyword>
<dbReference type="GO" id="GO:0004252">
    <property type="term" value="F:serine-type endopeptidase activity"/>
    <property type="evidence" value="ECO:0007669"/>
    <property type="project" value="InterPro"/>
</dbReference>
<dbReference type="Gene3D" id="2.30.42.10">
    <property type="match status" value="1"/>
</dbReference>
<dbReference type="Pfam" id="PF13365">
    <property type="entry name" value="Trypsin_2"/>
    <property type="match status" value="1"/>
</dbReference>
<dbReference type="RefSeq" id="WP_115642163.1">
    <property type="nucleotide sequence ID" value="NZ_UFWZ01000001.1"/>
</dbReference>
<keyword evidence="6" id="KW-1185">Reference proteome</keyword>
<feature type="transmembrane region" description="Helical" evidence="3">
    <location>
        <begin position="48"/>
        <end position="71"/>
    </location>
</feature>
<sequence length="416" mass="45477">MDRRKKLNKGAGLNQGLKQKDQHLLEENCNQHGEINIRQNKRRKRLEGLCKGVLVIVVAAISGAITASYMIENKYKNVVNNRNNSSVIYSNKQEVKDDKVKEFVPKNDINKVVEGLSGIIVGVSSNPESFLQNDVTSNMGSGIIIDKSGYIVTNSFLLEDAEPVYVKLSSYGSKPIKAKIIGKDKASDLAVIKVDLDNLPYARFGDSERIRVGDLAIAVGNPLGEDMADTVTMGIVSVINKKIDFLDPNTGEKRLYKIVKTDANINNYNTGGALCNSIGEIVGINSLKLTKKYTSEGIGISIPSNEVKNIVESLTSYGRVKKPYLGFIGQTIVRNNSSNTQGIEGVYVREVTQGQTLFNAGVGPTDIIVGLDGKEVKKMEDIQIIVDGHKIGDIISCKIWREGSVLEISLTLTEKQ</sequence>
<feature type="domain" description="PDZ" evidence="4">
    <location>
        <begin position="326"/>
        <end position="412"/>
    </location>
</feature>
<keyword evidence="1 5" id="KW-0645">Protease</keyword>
<evidence type="ECO:0000313" key="6">
    <source>
        <dbReference type="Proteomes" id="UP000254664"/>
    </source>
</evidence>
<keyword evidence="3" id="KW-0472">Membrane</keyword>
<evidence type="ECO:0000256" key="2">
    <source>
        <dbReference type="ARBA" id="ARBA00022801"/>
    </source>
</evidence>
<dbReference type="OrthoDB" id="9758917at2"/>
<dbReference type="InterPro" id="IPR051201">
    <property type="entry name" value="Chloro_Bact_Ser_Proteases"/>
</dbReference>
<keyword evidence="3" id="KW-0812">Transmembrane</keyword>
<dbReference type="Proteomes" id="UP000254664">
    <property type="component" value="Unassembled WGS sequence"/>
</dbReference>
<dbReference type="Gene3D" id="2.40.10.120">
    <property type="match status" value="1"/>
</dbReference>
<organism evidence="5 6">
    <name type="scientific">Clostridium putrefaciens</name>
    <dbReference type="NCBI Taxonomy" id="99675"/>
    <lineage>
        <taxon>Bacteria</taxon>
        <taxon>Bacillati</taxon>
        <taxon>Bacillota</taxon>
        <taxon>Clostridia</taxon>
        <taxon>Eubacteriales</taxon>
        <taxon>Clostridiaceae</taxon>
        <taxon>Clostridium</taxon>
    </lineage>
</organism>
<dbReference type="InterPro" id="IPR036034">
    <property type="entry name" value="PDZ_sf"/>
</dbReference>
<dbReference type="InterPro" id="IPR001478">
    <property type="entry name" value="PDZ"/>
</dbReference>
<keyword evidence="2 5" id="KW-0378">Hydrolase</keyword>
<dbReference type="Pfam" id="PF13180">
    <property type="entry name" value="PDZ_2"/>
    <property type="match status" value="1"/>
</dbReference>
<dbReference type="PRINTS" id="PR00834">
    <property type="entry name" value="PROTEASES2C"/>
</dbReference>
<evidence type="ECO:0000259" key="4">
    <source>
        <dbReference type="Pfam" id="PF13180"/>
    </source>
</evidence>
<dbReference type="GO" id="GO:0006508">
    <property type="term" value="P:proteolysis"/>
    <property type="evidence" value="ECO:0007669"/>
    <property type="project" value="UniProtKB-KW"/>
</dbReference>
<accession>A0A381JD34</accession>
<dbReference type="InterPro" id="IPR001940">
    <property type="entry name" value="Peptidase_S1C"/>
</dbReference>
<evidence type="ECO:0000256" key="3">
    <source>
        <dbReference type="SAM" id="Phobius"/>
    </source>
</evidence>
<dbReference type="EC" id="3.4.21.107" evidence="5"/>
<protein>
    <submittedName>
        <fullName evidence="5">Periplasmic trypsin-like serine protease</fullName>
        <ecNumber evidence="5">3.4.21.107</ecNumber>
    </submittedName>
</protein>
<proteinExistence type="predicted"/>
<dbReference type="EMBL" id="UFWZ01000001">
    <property type="protein sequence ID" value="SUY48336.1"/>
    <property type="molecule type" value="Genomic_DNA"/>
</dbReference>
<dbReference type="PANTHER" id="PTHR43343:SF3">
    <property type="entry name" value="PROTEASE DO-LIKE 8, CHLOROPLASTIC"/>
    <property type="match status" value="1"/>
</dbReference>
<name>A0A381JD34_9CLOT</name>
<gene>
    <name evidence="5" type="primary">degP</name>
    <name evidence="5" type="ORF">NCTC9836_02735</name>
</gene>
<reference evidence="5 6" key="1">
    <citation type="submission" date="2018-06" db="EMBL/GenBank/DDBJ databases">
        <authorList>
            <consortium name="Pathogen Informatics"/>
            <person name="Doyle S."/>
        </authorList>
    </citation>
    <scope>NUCLEOTIDE SEQUENCE [LARGE SCALE GENOMIC DNA]</scope>
    <source>
        <strain evidence="5 6">NCTC9836</strain>
    </source>
</reference>
<dbReference type="PANTHER" id="PTHR43343">
    <property type="entry name" value="PEPTIDASE S12"/>
    <property type="match status" value="1"/>
</dbReference>
<evidence type="ECO:0000313" key="5">
    <source>
        <dbReference type="EMBL" id="SUY48336.1"/>
    </source>
</evidence>